<dbReference type="GO" id="GO:0005739">
    <property type="term" value="C:mitochondrion"/>
    <property type="evidence" value="ECO:0007669"/>
    <property type="project" value="TreeGrafter"/>
</dbReference>
<feature type="transmembrane region" description="Helical" evidence="10">
    <location>
        <begin position="17"/>
        <end position="36"/>
    </location>
</feature>
<keyword evidence="7 10" id="KW-1133">Transmembrane helix</keyword>
<feature type="transmembrane region" description="Helical" evidence="10">
    <location>
        <begin position="198"/>
        <end position="221"/>
    </location>
</feature>
<dbReference type="GO" id="GO:0006123">
    <property type="term" value="P:mitochondrial electron transport, cytochrome c to oxygen"/>
    <property type="evidence" value="ECO:0007669"/>
    <property type="project" value="UniProtKB-ARBA"/>
</dbReference>
<comment type="subcellular location">
    <subcellularLocation>
        <location evidence="1">Membrane</location>
        <topology evidence="1">Multi-pass membrane protein</topology>
    </subcellularLocation>
</comment>
<dbReference type="InterPro" id="IPR035973">
    <property type="entry name" value="Cyt_c_oxidase_su3-like_sf"/>
</dbReference>
<evidence type="ECO:0000313" key="12">
    <source>
        <dbReference type="EMBL" id="CAM06601.1"/>
    </source>
</evidence>
<evidence type="ECO:0000256" key="8">
    <source>
        <dbReference type="ARBA" id="ARBA00023136"/>
    </source>
</evidence>
<feature type="transmembrane region" description="Helical" evidence="10">
    <location>
        <begin position="80"/>
        <end position="103"/>
    </location>
</feature>
<dbReference type="GO" id="GO:0016491">
    <property type="term" value="F:oxidoreductase activity"/>
    <property type="evidence" value="ECO:0007669"/>
    <property type="project" value="UniProtKB-KW"/>
</dbReference>
<keyword evidence="5 9" id="KW-0812">Transmembrane</keyword>
<feature type="transmembrane region" description="Helical" evidence="10">
    <location>
        <begin position="160"/>
        <end position="178"/>
    </location>
</feature>
<comment type="similarity">
    <text evidence="2 9">Belongs to the cytochrome c oxidase subunit 3 family.</text>
</comment>
<gene>
    <name evidence="12" type="primary">cox3</name>
</gene>
<feature type="transmembrane region" description="Helical" evidence="10">
    <location>
        <begin position="128"/>
        <end position="148"/>
    </location>
</feature>
<reference evidence="12" key="1">
    <citation type="journal article" date="2006" name="BMC Evol. Biol.">
        <title>Putative cross-kingdom horizontal gene transfer in sponge (Porifera) mitochondria.</title>
        <authorList>
            <person name="Rot C."/>
            <person name="Goldfarb I."/>
            <person name="Ilan M."/>
            <person name="Huchon D."/>
        </authorList>
    </citation>
    <scope>NUCLEOTIDE SEQUENCE</scope>
</reference>
<comment type="subunit">
    <text evidence="3">Component of the cytochrome c oxidase (complex IV, CIV), a multisubunit enzyme composed of a catalytic core of 3 subunits and several supernumerary subunits. The complex exists as a monomer or a dimer and forms supercomplexes (SCs) in the inner mitochondrial membrane with ubiquinol-cytochrome c oxidoreductase (cytochrome b-c1 complex, complex III, CIII).</text>
</comment>
<keyword evidence="9 12" id="KW-0496">Mitochondrion</keyword>
<evidence type="ECO:0000256" key="4">
    <source>
        <dbReference type="ARBA" id="ARBA00015944"/>
    </source>
</evidence>
<dbReference type="GO" id="GO:0031967">
    <property type="term" value="C:organelle envelope"/>
    <property type="evidence" value="ECO:0007669"/>
    <property type="project" value="UniProtKB-ARBA"/>
</dbReference>
<dbReference type="CDD" id="cd01665">
    <property type="entry name" value="Cyt_c_Oxidase_III"/>
    <property type="match status" value="1"/>
</dbReference>
<dbReference type="FunFam" id="1.20.120.80:FF:000002">
    <property type="entry name" value="Cytochrome c oxidase subunit 3"/>
    <property type="match status" value="1"/>
</dbReference>
<dbReference type="GO" id="GO:0004129">
    <property type="term" value="F:cytochrome-c oxidase activity"/>
    <property type="evidence" value="ECO:0007669"/>
    <property type="project" value="InterPro"/>
</dbReference>
<evidence type="ECO:0000256" key="2">
    <source>
        <dbReference type="ARBA" id="ARBA00010581"/>
    </source>
</evidence>
<dbReference type="PANTHER" id="PTHR11403:SF7">
    <property type="entry name" value="CYTOCHROME C OXIDASE SUBUNIT 3"/>
    <property type="match status" value="1"/>
</dbReference>
<dbReference type="InterPro" id="IPR000298">
    <property type="entry name" value="Cyt_c_oxidase-like_su3"/>
</dbReference>
<dbReference type="Gene3D" id="1.10.287.70">
    <property type="match status" value="1"/>
</dbReference>
<feature type="transmembrane region" description="Helical" evidence="10">
    <location>
        <begin position="42"/>
        <end position="59"/>
    </location>
</feature>
<evidence type="ECO:0000256" key="6">
    <source>
        <dbReference type="ARBA" id="ARBA00022967"/>
    </source>
</evidence>
<organism evidence="12">
    <name type="scientific">Negombata magnifica</name>
    <name type="common">Red Sea sponge</name>
    <dbReference type="NCBI Taxonomy" id="344322"/>
    <lineage>
        <taxon>Eukaryota</taxon>
        <taxon>Metazoa</taxon>
        <taxon>Porifera</taxon>
        <taxon>Demospongiae</taxon>
        <taxon>Heteroscleromorpha</taxon>
        <taxon>Poecilosclerida</taxon>
        <taxon>Latrunculiidae</taxon>
        <taxon>Negombata</taxon>
    </lineage>
</organism>
<keyword evidence="12" id="KW-0560">Oxidoreductase</keyword>
<proteinExistence type="inferred from homology"/>
<evidence type="ECO:0000256" key="10">
    <source>
        <dbReference type="SAM" id="Phobius"/>
    </source>
</evidence>
<evidence type="ECO:0000256" key="7">
    <source>
        <dbReference type="ARBA" id="ARBA00022989"/>
    </source>
</evidence>
<keyword evidence="8 10" id="KW-0472">Membrane</keyword>
<geneLocation type="mitochondrion" evidence="12"/>
<dbReference type="PROSITE" id="PS50253">
    <property type="entry name" value="COX3"/>
    <property type="match status" value="1"/>
</dbReference>
<dbReference type="Pfam" id="PF00510">
    <property type="entry name" value="COX3"/>
    <property type="match status" value="1"/>
</dbReference>
<dbReference type="AlphaFoldDB" id="A9DFU2"/>
<dbReference type="GO" id="GO:0045277">
    <property type="term" value="C:respiratory chain complex IV"/>
    <property type="evidence" value="ECO:0007669"/>
    <property type="project" value="UniProtKB-ARBA"/>
</dbReference>
<protein>
    <recommendedName>
        <fullName evidence="4 9">Cytochrome c oxidase subunit 3</fullName>
    </recommendedName>
</protein>
<dbReference type="InterPro" id="IPR024791">
    <property type="entry name" value="Cyt_c/ubiquinol_Oxase_su3"/>
</dbReference>
<dbReference type="InterPro" id="IPR013833">
    <property type="entry name" value="Cyt_c_oxidase_su3_a-hlx"/>
</dbReference>
<evidence type="ECO:0000256" key="1">
    <source>
        <dbReference type="ARBA" id="ARBA00004141"/>
    </source>
</evidence>
<evidence type="ECO:0000256" key="3">
    <source>
        <dbReference type="ARBA" id="ARBA00011164"/>
    </source>
</evidence>
<comment type="function">
    <text evidence="9">Component of the cytochrome c oxidase, the last enzyme in the mitochondrial electron transport chain which drives oxidative phosphorylation. The respiratory chain contains 3 multisubunit complexes succinate dehydrogenase (complex II, CII), ubiquinol-cytochrome c oxidoreductase (cytochrome b-c1 complex, complex III, CIII) and cytochrome c oxidase (complex IV, CIV), that cooperate to transfer electrons derived from NADH and succinate to molecular oxygen, creating an electrochemical gradient over the inner membrane that drives transmembrane transport and the ATP synthase. Cytochrome c oxidase is the component of the respiratory chain that catalyzes the reduction of oxygen to water. Electrons originating from reduced cytochrome c in the intermembrane space (IMS) are transferred via the dinuclear copper A center (CU(A)) of subunit 2 and heme A of subunit 1 to the active site in subunit 1, a binuclear center (BNC) formed by heme A3 and copper B (CU(B)). The BNC reduces molecular oxygen to 2 water molecules using 4 electrons from cytochrome c in the IMS and 4 protons from the mitochondrial matrix.</text>
</comment>
<reference evidence="12" key="2">
    <citation type="journal article" date="2008" name="Mol. Phylogenet. Evol.">
        <title>The complete mitochondrial genome of the demosponge Negombata magnifica (Poecilosclerida).</title>
        <authorList>
            <person name="Belinky F."/>
            <person name="Rot C."/>
            <person name="Ilan M."/>
            <person name="Huchon D."/>
        </authorList>
    </citation>
    <scope>NUCLEOTIDE SEQUENCE</scope>
</reference>
<feature type="domain" description="Heme-copper oxidase subunit III family profile" evidence="11">
    <location>
        <begin position="5"/>
        <end position="262"/>
    </location>
</feature>
<evidence type="ECO:0000256" key="9">
    <source>
        <dbReference type="RuleBase" id="RU003375"/>
    </source>
</evidence>
<dbReference type="SUPFAM" id="SSF81452">
    <property type="entry name" value="Cytochrome c oxidase subunit III-like"/>
    <property type="match status" value="1"/>
</dbReference>
<dbReference type="RefSeq" id="YP_001633636.1">
    <property type="nucleotide sequence ID" value="NC_010171.1"/>
</dbReference>
<dbReference type="Gene3D" id="1.20.120.80">
    <property type="entry name" value="Cytochrome c oxidase, subunit III, four-helix bundle"/>
    <property type="match status" value="1"/>
</dbReference>
<dbReference type="InterPro" id="IPR033945">
    <property type="entry name" value="Cyt_c_oxase_su3_dom"/>
</dbReference>
<sequence>MAERVYHPYHLVDPSPWPLIGACGAFFTTVGGVMYFHYSQSWLLGIGLVLIIVTMVVWWRDVIREATYQGCHTFIVRQGLKYGMLLFIVSEVCLFFSFFWAFFHSSLAPTIEIGGVWPPLGVNPLDPFSIPLLNTAILLSSGATVTWAHHGIISGKRKEAIRSLALTVILGLIFTSLQGMEYYEAPFTISDSVYGSTFFVTTGAHGGHVLIGSSFLLVCLYRLINFQFTRHHHLGFEAAAWYWHFVDIVWLFLFIFMYWWGS</sequence>
<evidence type="ECO:0000256" key="5">
    <source>
        <dbReference type="ARBA" id="ARBA00022692"/>
    </source>
</evidence>
<dbReference type="EMBL" id="AM420314">
    <property type="protein sequence ID" value="CAM06601.1"/>
    <property type="molecule type" value="Genomic_DNA"/>
</dbReference>
<dbReference type="GeneID" id="5828719"/>
<feature type="transmembrane region" description="Helical" evidence="10">
    <location>
        <begin position="241"/>
        <end position="260"/>
    </location>
</feature>
<name>A9DFU2_NEGMA</name>
<dbReference type="FunFam" id="1.10.287.70:FF:000082">
    <property type="entry name" value="Cytochrome c oxidase subunit 3"/>
    <property type="match status" value="1"/>
</dbReference>
<evidence type="ECO:0000259" key="11">
    <source>
        <dbReference type="PROSITE" id="PS50253"/>
    </source>
</evidence>
<dbReference type="PANTHER" id="PTHR11403">
    <property type="entry name" value="CYTOCHROME C OXIDASE SUBUNIT III"/>
    <property type="match status" value="1"/>
</dbReference>
<accession>A9DFU2</accession>
<keyword evidence="6" id="KW-1278">Translocase</keyword>
<dbReference type="GO" id="GO:0031090">
    <property type="term" value="C:organelle membrane"/>
    <property type="evidence" value="ECO:0007669"/>
    <property type="project" value="UniProtKB-ARBA"/>
</dbReference>